<dbReference type="GeneID" id="25903392"/>
<dbReference type="EMBL" id="KQ241732">
    <property type="protein sequence ID" value="KNC84906.1"/>
    <property type="molecule type" value="Genomic_DNA"/>
</dbReference>
<proteinExistence type="predicted"/>
<dbReference type="AlphaFoldDB" id="A0A0L0G7P5"/>
<reference evidence="1 2" key="1">
    <citation type="submission" date="2011-02" db="EMBL/GenBank/DDBJ databases">
        <title>The Genome Sequence of Sphaeroforma arctica JP610.</title>
        <authorList>
            <consortium name="The Broad Institute Genome Sequencing Platform"/>
            <person name="Russ C."/>
            <person name="Cuomo C."/>
            <person name="Young S.K."/>
            <person name="Zeng Q."/>
            <person name="Gargeya S."/>
            <person name="Alvarado L."/>
            <person name="Berlin A."/>
            <person name="Chapman S.B."/>
            <person name="Chen Z."/>
            <person name="Freedman E."/>
            <person name="Gellesch M."/>
            <person name="Goldberg J."/>
            <person name="Griggs A."/>
            <person name="Gujja S."/>
            <person name="Heilman E."/>
            <person name="Heiman D."/>
            <person name="Howarth C."/>
            <person name="Mehta T."/>
            <person name="Neiman D."/>
            <person name="Pearson M."/>
            <person name="Roberts A."/>
            <person name="Saif S."/>
            <person name="Shea T."/>
            <person name="Shenoy N."/>
            <person name="Sisk P."/>
            <person name="Stolte C."/>
            <person name="Sykes S."/>
            <person name="White J."/>
            <person name="Yandava C."/>
            <person name="Burger G."/>
            <person name="Gray M.W."/>
            <person name="Holland P.W.H."/>
            <person name="King N."/>
            <person name="Lang F.B.F."/>
            <person name="Roger A.J."/>
            <person name="Ruiz-Trillo I."/>
            <person name="Haas B."/>
            <person name="Nusbaum C."/>
            <person name="Birren B."/>
        </authorList>
    </citation>
    <scope>NUCLEOTIDE SEQUENCE [LARGE SCALE GENOMIC DNA]</scope>
    <source>
        <strain evidence="1 2">JP610</strain>
    </source>
</reference>
<dbReference type="Proteomes" id="UP000054560">
    <property type="component" value="Unassembled WGS sequence"/>
</dbReference>
<organism evidence="1 2">
    <name type="scientific">Sphaeroforma arctica JP610</name>
    <dbReference type="NCBI Taxonomy" id="667725"/>
    <lineage>
        <taxon>Eukaryota</taxon>
        <taxon>Ichthyosporea</taxon>
        <taxon>Ichthyophonida</taxon>
        <taxon>Sphaeroforma</taxon>
    </lineage>
</organism>
<evidence type="ECO:0000313" key="2">
    <source>
        <dbReference type="Proteomes" id="UP000054560"/>
    </source>
</evidence>
<dbReference type="RefSeq" id="XP_014158808.1">
    <property type="nucleotide sequence ID" value="XM_014303333.1"/>
</dbReference>
<name>A0A0L0G7P5_9EUKA</name>
<evidence type="ECO:0000313" key="1">
    <source>
        <dbReference type="EMBL" id="KNC84906.1"/>
    </source>
</evidence>
<protein>
    <submittedName>
        <fullName evidence="1">Uncharacterized protein</fullName>
    </submittedName>
</protein>
<keyword evidence="2" id="KW-1185">Reference proteome</keyword>
<gene>
    <name evidence="1" type="ORF">SARC_02888</name>
</gene>
<accession>A0A0L0G7P5</accession>
<sequence length="81" mass="8743">MASKEGITPTNEPPAGVKTEEWMINKHEFTTAMTFLNYNPTSFAAPMGAVPLPVGARPLSWPNVPTATIFGLTHKNSSTKL</sequence>